<dbReference type="PROSITE" id="PS50939">
    <property type="entry name" value="CYTOCHROME_B561"/>
    <property type="match status" value="1"/>
</dbReference>
<dbReference type="EC" id="7.2.1.3" evidence="11"/>
<feature type="transmembrane region" description="Helical" evidence="13">
    <location>
        <begin position="49"/>
        <end position="70"/>
    </location>
</feature>
<dbReference type="FunFam" id="1.20.120.1770:FF:000001">
    <property type="entry name" value="Cytochrome b reductase 1"/>
    <property type="match status" value="1"/>
</dbReference>
<comment type="subcellular location">
    <subcellularLocation>
        <location evidence="2">Membrane</location>
        <topology evidence="2">Multi-pass membrane protein</topology>
    </subcellularLocation>
</comment>
<evidence type="ECO:0000256" key="10">
    <source>
        <dbReference type="ARBA" id="ARBA00023136"/>
    </source>
</evidence>
<dbReference type="InterPro" id="IPR006593">
    <property type="entry name" value="Cyt_b561/ferric_Rdtase_TM"/>
</dbReference>
<comment type="caution">
    <text evidence="15">The sequence shown here is derived from an EMBL/GenBank/DDBJ whole genome shotgun (WGS) entry which is preliminary data.</text>
</comment>
<feature type="transmembrane region" description="Helical" evidence="13">
    <location>
        <begin position="121"/>
        <end position="144"/>
    </location>
</feature>
<evidence type="ECO:0000313" key="16">
    <source>
        <dbReference type="Proteomes" id="UP001206925"/>
    </source>
</evidence>
<dbReference type="GO" id="GO:0140571">
    <property type="term" value="F:transmembrane ascorbate ferrireductase activity"/>
    <property type="evidence" value="ECO:0007669"/>
    <property type="project" value="UniProtKB-EC"/>
</dbReference>
<dbReference type="Proteomes" id="UP001206925">
    <property type="component" value="Unassembled WGS sequence"/>
</dbReference>
<comment type="catalytic activity">
    <reaction evidence="12">
        <text>Fe(3+)(out) + L-ascorbate(in) = monodehydro-L-ascorbate radical(in) + Fe(2+)(out) + H(+)</text>
        <dbReference type="Rhea" id="RHEA:30403"/>
        <dbReference type="ChEBI" id="CHEBI:15378"/>
        <dbReference type="ChEBI" id="CHEBI:29033"/>
        <dbReference type="ChEBI" id="CHEBI:29034"/>
        <dbReference type="ChEBI" id="CHEBI:38290"/>
        <dbReference type="ChEBI" id="CHEBI:59513"/>
        <dbReference type="EC" id="7.2.1.3"/>
    </reaction>
</comment>
<comment type="cofactor">
    <cofactor evidence="1">
        <name>heme b</name>
        <dbReference type="ChEBI" id="CHEBI:60344"/>
    </cofactor>
</comment>
<evidence type="ECO:0000256" key="6">
    <source>
        <dbReference type="ARBA" id="ARBA00022723"/>
    </source>
</evidence>
<feature type="transmembrane region" description="Helical" evidence="13">
    <location>
        <begin position="156"/>
        <end position="177"/>
    </location>
</feature>
<keyword evidence="10 13" id="KW-0472">Membrane</keyword>
<keyword evidence="16" id="KW-1185">Reference proteome</keyword>
<dbReference type="CDD" id="cd08766">
    <property type="entry name" value="Cyt_b561_ACYB-1_like"/>
    <property type="match status" value="1"/>
</dbReference>
<dbReference type="PANTHER" id="PTHR10106">
    <property type="entry name" value="CYTOCHROME B561-RELATED"/>
    <property type="match status" value="1"/>
</dbReference>
<evidence type="ECO:0000256" key="5">
    <source>
        <dbReference type="ARBA" id="ARBA00022692"/>
    </source>
</evidence>
<keyword evidence="8 13" id="KW-1133">Transmembrane helix</keyword>
<evidence type="ECO:0000256" key="2">
    <source>
        <dbReference type="ARBA" id="ARBA00004141"/>
    </source>
</evidence>
<keyword evidence="4" id="KW-0349">Heme</keyword>
<evidence type="ECO:0000259" key="14">
    <source>
        <dbReference type="PROSITE" id="PS50939"/>
    </source>
</evidence>
<evidence type="ECO:0000256" key="13">
    <source>
        <dbReference type="SAM" id="Phobius"/>
    </source>
</evidence>
<keyword evidence="7" id="KW-0249">Electron transport</keyword>
<evidence type="ECO:0000256" key="8">
    <source>
        <dbReference type="ARBA" id="ARBA00022989"/>
    </source>
</evidence>
<evidence type="ECO:0000256" key="7">
    <source>
        <dbReference type="ARBA" id="ARBA00022982"/>
    </source>
</evidence>
<feature type="transmembrane region" description="Helical" evidence="13">
    <location>
        <begin position="82"/>
        <end position="101"/>
    </location>
</feature>
<evidence type="ECO:0000256" key="9">
    <source>
        <dbReference type="ARBA" id="ARBA00023004"/>
    </source>
</evidence>
<proteinExistence type="predicted"/>
<dbReference type="AlphaFoldDB" id="A0AAD5CSG3"/>
<keyword evidence="5 13" id="KW-0812">Transmembrane</keyword>
<evidence type="ECO:0000256" key="4">
    <source>
        <dbReference type="ARBA" id="ARBA00022617"/>
    </source>
</evidence>
<dbReference type="Pfam" id="PF03188">
    <property type="entry name" value="Cytochrom_B561"/>
    <property type="match status" value="1"/>
</dbReference>
<name>A0AAD5CSG3_AMBAR</name>
<dbReference type="SMART" id="SM00665">
    <property type="entry name" value="B561"/>
    <property type="match status" value="1"/>
</dbReference>
<evidence type="ECO:0000313" key="15">
    <source>
        <dbReference type="EMBL" id="KAI7746445.1"/>
    </source>
</evidence>
<dbReference type="Gene3D" id="1.20.120.1770">
    <property type="match status" value="1"/>
</dbReference>
<organism evidence="15 16">
    <name type="scientific">Ambrosia artemisiifolia</name>
    <name type="common">Common ragweed</name>
    <dbReference type="NCBI Taxonomy" id="4212"/>
    <lineage>
        <taxon>Eukaryota</taxon>
        <taxon>Viridiplantae</taxon>
        <taxon>Streptophyta</taxon>
        <taxon>Embryophyta</taxon>
        <taxon>Tracheophyta</taxon>
        <taxon>Spermatophyta</taxon>
        <taxon>Magnoliopsida</taxon>
        <taxon>eudicotyledons</taxon>
        <taxon>Gunneridae</taxon>
        <taxon>Pentapetalae</taxon>
        <taxon>asterids</taxon>
        <taxon>campanulids</taxon>
        <taxon>Asterales</taxon>
        <taxon>Asteraceae</taxon>
        <taxon>Asteroideae</taxon>
        <taxon>Heliantheae alliance</taxon>
        <taxon>Heliantheae</taxon>
        <taxon>Ambrosia</taxon>
    </lineage>
</organism>
<sequence length="250" mass="27556">MMVPVIKFPILLSCVRSLELLITILILIWNVHYRGGLALFSANKSLLFNVHPVLMVIGLLLLNGEAMLAYKTASGTKAFKKLLHLTLQFLALVLGAIGLWAVLKFHNDRGIDNFYSLHSWLGSACLFLFSIQLGAGFAAFCYPGESAKNRASLMQWHVLFGVYIYALSLASCITGVLEKVTFLQIHHIISHYSAEAIMVNVLGVMIVLLGGFVIFGVISSSNGKRDIIRASVELVEEQPIVRVHSSNEIQ</sequence>
<keyword evidence="6" id="KW-0479">Metal-binding</keyword>
<keyword evidence="3" id="KW-0813">Transport</keyword>
<accession>A0AAD5CSG3</accession>
<reference evidence="15" key="1">
    <citation type="submission" date="2022-06" db="EMBL/GenBank/DDBJ databases">
        <title>Uncovering the hologenomic basis of an extraordinary plant invasion.</title>
        <authorList>
            <person name="Bieker V.C."/>
            <person name="Martin M.D."/>
            <person name="Gilbert T."/>
            <person name="Hodgins K."/>
            <person name="Battlay P."/>
            <person name="Petersen B."/>
            <person name="Wilson J."/>
        </authorList>
    </citation>
    <scope>NUCLEOTIDE SEQUENCE</scope>
    <source>
        <strain evidence="15">AA19_3_7</strain>
        <tissue evidence="15">Leaf</tissue>
    </source>
</reference>
<keyword evidence="9" id="KW-0408">Iron</keyword>
<evidence type="ECO:0000256" key="3">
    <source>
        <dbReference type="ARBA" id="ARBA00022448"/>
    </source>
</evidence>
<dbReference type="EMBL" id="JAMZMK010006978">
    <property type="protein sequence ID" value="KAI7746445.1"/>
    <property type="molecule type" value="Genomic_DNA"/>
</dbReference>
<feature type="transmembrane region" description="Helical" evidence="13">
    <location>
        <begin position="9"/>
        <end position="29"/>
    </location>
</feature>
<dbReference type="InterPro" id="IPR043205">
    <property type="entry name" value="CYB561/CYBRD1-like"/>
</dbReference>
<feature type="transmembrane region" description="Helical" evidence="13">
    <location>
        <begin position="197"/>
        <end position="219"/>
    </location>
</feature>
<protein>
    <recommendedName>
        <fullName evidence="11">ascorbate ferrireductase (transmembrane)</fullName>
        <ecNumber evidence="11">7.2.1.3</ecNumber>
    </recommendedName>
</protein>
<dbReference type="GO" id="GO:0046872">
    <property type="term" value="F:metal ion binding"/>
    <property type="evidence" value="ECO:0007669"/>
    <property type="project" value="UniProtKB-KW"/>
</dbReference>
<dbReference type="GO" id="GO:0016020">
    <property type="term" value="C:membrane"/>
    <property type="evidence" value="ECO:0007669"/>
    <property type="project" value="UniProtKB-SubCell"/>
</dbReference>
<evidence type="ECO:0000256" key="11">
    <source>
        <dbReference type="ARBA" id="ARBA00024225"/>
    </source>
</evidence>
<feature type="domain" description="Cytochrome b561" evidence="14">
    <location>
        <begin position="14"/>
        <end position="218"/>
    </location>
</feature>
<evidence type="ECO:0000256" key="12">
    <source>
        <dbReference type="ARBA" id="ARBA00051575"/>
    </source>
</evidence>
<gene>
    <name evidence="15" type="ORF">M8C21_001993</name>
</gene>
<evidence type="ECO:0000256" key="1">
    <source>
        <dbReference type="ARBA" id="ARBA00001970"/>
    </source>
</evidence>
<dbReference type="PANTHER" id="PTHR10106:SF48">
    <property type="entry name" value="ASCORBATE FERRIREDUCTASE (TRANSMEMBRANE)"/>
    <property type="match status" value="1"/>
</dbReference>